<sequence>MSIEQKVADIKDDLDFFEDELQKYEYIIDLGKKLEPLNEKYQIPLNLVHGCTSQVWLICEQKDGKLFFSGTSDAIIVKGLVYMILQIFSGSSVEELKEIDMDIVHELGLSEVVTPNRQSGVIGMIKKIKEYAQKA</sequence>
<dbReference type="PANTHER" id="PTHR43597:SF5">
    <property type="entry name" value="SUFE-LIKE PROTEIN 2, CHLOROPLASTIC"/>
    <property type="match status" value="1"/>
</dbReference>
<dbReference type="InterPro" id="IPR003808">
    <property type="entry name" value="Fe-S_metab-assoc_dom"/>
</dbReference>
<dbReference type="RefSeq" id="WP_076084699.1">
    <property type="nucleotide sequence ID" value="NZ_CP019070.1"/>
</dbReference>
<evidence type="ECO:0000313" key="4">
    <source>
        <dbReference type="Proteomes" id="UP000186074"/>
    </source>
</evidence>
<dbReference type="EMBL" id="CP019070">
    <property type="protein sequence ID" value="APW65067.1"/>
    <property type="molecule type" value="Genomic_DNA"/>
</dbReference>
<evidence type="ECO:0000259" key="2">
    <source>
        <dbReference type="Pfam" id="PF02657"/>
    </source>
</evidence>
<feature type="domain" description="Fe-S metabolism associated" evidence="2">
    <location>
        <begin position="12"/>
        <end position="130"/>
    </location>
</feature>
<organism evidence="3 4">
    <name type="scientific">Poseidonibacter parvus</name>
    <dbReference type="NCBI Taxonomy" id="1850254"/>
    <lineage>
        <taxon>Bacteria</taxon>
        <taxon>Pseudomonadati</taxon>
        <taxon>Campylobacterota</taxon>
        <taxon>Epsilonproteobacteria</taxon>
        <taxon>Campylobacterales</taxon>
        <taxon>Arcobacteraceae</taxon>
        <taxon>Poseidonibacter</taxon>
    </lineage>
</organism>
<dbReference type="PANTHER" id="PTHR43597">
    <property type="entry name" value="SULFUR ACCEPTOR PROTEIN CSDE"/>
    <property type="match status" value="1"/>
</dbReference>
<dbReference type="Pfam" id="PF02657">
    <property type="entry name" value="SufE"/>
    <property type="match status" value="1"/>
</dbReference>
<protein>
    <submittedName>
        <fullName evidence="3">Fe-S metabolism associated SufE</fullName>
    </submittedName>
</protein>
<proteinExistence type="inferred from homology"/>
<name>A0A1P8KKI7_9BACT</name>
<keyword evidence="4" id="KW-1185">Reference proteome</keyword>
<dbReference type="AlphaFoldDB" id="A0A1P8KKI7"/>
<dbReference type="STRING" id="1850254.LPB137_04045"/>
<gene>
    <name evidence="3" type="ORF">LPB137_04045</name>
</gene>
<evidence type="ECO:0000256" key="1">
    <source>
        <dbReference type="ARBA" id="ARBA00010282"/>
    </source>
</evidence>
<dbReference type="SUPFAM" id="SSF82649">
    <property type="entry name" value="SufE/NifU"/>
    <property type="match status" value="1"/>
</dbReference>
<dbReference type="Gene3D" id="3.90.1010.10">
    <property type="match status" value="1"/>
</dbReference>
<dbReference type="KEGG" id="alp:LPB137_04045"/>
<evidence type="ECO:0000313" key="3">
    <source>
        <dbReference type="EMBL" id="APW65067.1"/>
    </source>
</evidence>
<reference evidence="3 4" key="1">
    <citation type="submission" date="2017-01" db="EMBL/GenBank/DDBJ databases">
        <title>Genome sequencing of Arcobacter sp. LPB0137.</title>
        <authorList>
            <person name="Lee G.-W."/>
            <person name="Yi H."/>
        </authorList>
    </citation>
    <scope>NUCLEOTIDE SEQUENCE [LARGE SCALE GENOMIC DNA]</scope>
    <source>
        <strain evidence="3 4">LPB0137</strain>
    </source>
</reference>
<dbReference type="OrthoDB" id="9799320at2"/>
<dbReference type="Proteomes" id="UP000186074">
    <property type="component" value="Chromosome"/>
</dbReference>
<accession>A0A1P8KKI7</accession>
<comment type="similarity">
    <text evidence="1">Belongs to the SufE family.</text>
</comment>